<feature type="coiled-coil region" evidence="8">
    <location>
        <begin position="98"/>
        <end position="125"/>
    </location>
</feature>
<feature type="chain" id="PRO_5017390111" evidence="9">
    <location>
        <begin position="19"/>
        <end position="417"/>
    </location>
</feature>
<dbReference type="PANTHER" id="PTHR30026">
    <property type="entry name" value="OUTER MEMBRANE PROTEIN TOLC"/>
    <property type="match status" value="1"/>
</dbReference>
<evidence type="ECO:0000256" key="2">
    <source>
        <dbReference type="ARBA" id="ARBA00007613"/>
    </source>
</evidence>
<keyword evidence="3" id="KW-0813">Transport</keyword>
<dbReference type="GO" id="GO:0015562">
    <property type="term" value="F:efflux transmembrane transporter activity"/>
    <property type="evidence" value="ECO:0007669"/>
    <property type="project" value="InterPro"/>
</dbReference>
<dbReference type="GO" id="GO:0009279">
    <property type="term" value="C:cell outer membrane"/>
    <property type="evidence" value="ECO:0007669"/>
    <property type="project" value="UniProtKB-SubCell"/>
</dbReference>
<dbReference type="Gene3D" id="1.20.1600.10">
    <property type="entry name" value="Outer membrane efflux proteins (OEP)"/>
    <property type="match status" value="1"/>
</dbReference>
<organism evidence="10 11">
    <name type="scientific">Termititenax aidoneus</name>
    <dbReference type="NCBI Taxonomy" id="2218524"/>
    <lineage>
        <taxon>Bacteria</taxon>
        <taxon>Bacillati</taxon>
        <taxon>Candidatus Margulisiibacteriota</taxon>
        <taxon>Candidatus Termititenacia</taxon>
        <taxon>Candidatus Termititenacales</taxon>
        <taxon>Candidatus Termititenacaceae</taxon>
        <taxon>Candidatus Termititenax</taxon>
    </lineage>
</organism>
<comment type="similarity">
    <text evidence="2">Belongs to the outer membrane factor (OMF) (TC 1.B.17) family.</text>
</comment>
<proteinExistence type="inferred from homology"/>
<dbReference type="PANTHER" id="PTHR30026:SF20">
    <property type="entry name" value="OUTER MEMBRANE PROTEIN TOLC"/>
    <property type="match status" value="1"/>
</dbReference>
<feature type="signal peptide" evidence="9">
    <location>
        <begin position="1"/>
        <end position="18"/>
    </location>
</feature>
<keyword evidence="5" id="KW-0812">Transmembrane</keyword>
<evidence type="ECO:0000313" key="10">
    <source>
        <dbReference type="EMBL" id="GBR73911.1"/>
    </source>
</evidence>
<keyword evidence="6" id="KW-0472">Membrane</keyword>
<accession>A0A388TAX8</accession>
<dbReference type="Proteomes" id="UP000269352">
    <property type="component" value="Unassembled WGS sequence"/>
</dbReference>
<evidence type="ECO:0000313" key="11">
    <source>
        <dbReference type="Proteomes" id="UP000269352"/>
    </source>
</evidence>
<comment type="caution">
    <text evidence="10">The sequence shown here is derived from an EMBL/GenBank/DDBJ whole genome shotgun (WGS) entry which is preliminary data.</text>
</comment>
<dbReference type="GO" id="GO:0015288">
    <property type="term" value="F:porin activity"/>
    <property type="evidence" value="ECO:0007669"/>
    <property type="project" value="TreeGrafter"/>
</dbReference>
<evidence type="ECO:0000256" key="5">
    <source>
        <dbReference type="ARBA" id="ARBA00022692"/>
    </source>
</evidence>
<evidence type="ECO:0000256" key="4">
    <source>
        <dbReference type="ARBA" id="ARBA00022452"/>
    </source>
</evidence>
<keyword evidence="9" id="KW-0732">Signal</keyword>
<dbReference type="InterPro" id="IPR051906">
    <property type="entry name" value="TolC-like"/>
</dbReference>
<protein>
    <submittedName>
        <fullName evidence="10">Outer membrane efflux protein</fullName>
    </submittedName>
</protein>
<dbReference type="EMBL" id="BGZN01000024">
    <property type="protein sequence ID" value="GBR73911.1"/>
    <property type="molecule type" value="Genomic_DNA"/>
</dbReference>
<dbReference type="GO" id="GO:1990281">
    <property type="term" value="C:efflux pump complex"/>
    <property type="evidence" value="ECO:0007669"/>
    <property type="project" value="TreeGrafter"/>
</dbReference>
<keyword evidence="8" id="KW-0175">Coiled coil</keyword>
<keyword evidence="11" id="KW-1185">Reference proteome</keyword>
<evidence type="ECO:0000256" key="8">
    <source>
        <dbReference type="SAM" id="Coils"/>
    </source>
</evidence>
<dbReference type="AlphaFoldDB" id="A0A388TAX8"/>
<keyword evidence="7" id="KW-0998">Cell outer membrane</keyword>
<comment type="subcellular location">
    <subcellularLocation>
        <location evidence="1">Cell outer membrane</location>
    </subcellularLocation>
</comment>
<gene>
    <name evidence="10" type="ORF">NO1_1177</name>
</gene>
<evidence type="ECO:0000256" key="3">
    <source>
        <dbReference type="ARBA" id="ARBA00022448"/>
    </source>
</evidence>
<dbReference type="SUPFAM" id="SSF56954">
    <property type="entry name" value="Outer membrane efflux proteins (OEP)"/>
    <property type="match status" value="1"/>
</dbReference>
<evidence type="ECO:0000256" key="1">
    <source>
        <dbReference type="ARBA" id="ARBA00004442"/>
    </source>
</evidence>
<keyword evidence="4" id="KW-1134">Transmembrane beta strand</keyword>
<reference evidence="10 11" key="1">
    <citation type="journal article" date="2019" name="ISME J.">
        <title>Genome analyses of uncultured TG2/ZB3 bacteria in 'Margulisbacteria' specifically attached to ectosymbiotic spirochetes of protists in the termite gut.</title>
        <authorList>
            <person name="Utami Y.D."/>
            <person name="Kuwahara H."/>
            <person name="Igai K."/>
            <person name="Murakami T."/>
            <person name="Sugaya K."/>
            <person name="Morikawa T."/>
            <person name="Nagura Y."/>
            <person name="Yuki M."/>
            <person name="Deevong P."/>
            <person name="Inoue T."/>
            <person name="Kihara K."/>
            <person name="Lo N."/>
            <person name="Yamada A."/>
            <person name="Ohkuma M."/>
            <person name="Hongoh Y."/>
        </authorList>
    </citation>
    <scope>NUCLEOTIDE SEQUENCE [LARGE SCALE GENOMIC DNA]</scope>
    <source>
        <strain evidence="10">NkOx7-01</strain>
    </source>
</reference>
<dbReference type="Pfam" id="PF02321">
    <property type="entry name" value="OEP"/>
    <property type="match status" value="2"/>
</dbReference>
<evidence type="ECO:0000256" key="9">
    <source>
        <dbReference type="SAM" id="SignalP"/>
    </source>
</evidence>
<name>A0A388TAX8_TERA1</name>
<evidence type="ECO:0000256" key="6">
    <source>
        <dbReference type="ARBA" id="ARBA00023136"/>
    </source>
</evidence>
<dbReference type="InterPro" id="IPR003423">
    <property type="entry name" value="OMP_efflux"/>
</dbReference>
<sequence length="417" mass="47516">MLKLFFLAFLSLGTFVFAAELSLRECIDTALANNETVKIQELKIEEARAKAWVKTAALLPNLGLNAGYTRLRTETDDYNASLVLNQPLFAGGKYWQDQESAKLELQQAELELAKTKQELSLAVAAAYYQLWHAQEILSANLQSWQNLRAYYNKSKQLAEQTRLPRPEELLQIEIQLGNVEIAVDDAELAWWRSRNLLDNLLTRLPVKLTYKDDEPRDFTFAAEPTLNVLPPDNVLERLENNYVQRLDKLAARQREIAVKSAASAYWPQINLQAYTGVEWGETFPKDETTYSQWGVSLQMLLFDFFKTPKQVEQSVKAREQALLDSELLSRNELIKYSDILTALRTAGQKIKLTAQNTDKAEKSLSLYQERGQSYTANSKQLLDAEQTALQARISQLDSALDYNLNAVELKRLLGENL</sequence>
<evidence type="ECO:0000256" key="7">
    <source>
        <dbReference type="ARBA" id="ARBA00023237"/>
    </source>
</evidence>